<dbReference type="InterPro" id="IPR000731">
    <property type="entry name" value="SSD"/>
</dbReference>
<feature type="transmembrane region" description="Helical" evidence="7">
    <location>
        <begin position="236"/>
        <end position="256"/>
    </location>
</feature>
<feature type="transmembrane region" description="Helical" evidence="7">
    <location>
        <begin position="190"/>
        <end position="215"/>
    </location>
</feature>
<dbReference type="eggNOG" id="COG1033">
    <property type="taxonomic scope" value="Bacteria"/>
</dbReference>
<comment type="similarity">
    <text evidence="2">Belongs to the resistance-nodulation-cell division (RND) (TC 2.A.6) family. MmpL subfamily.</text>
</comment>
<evidence type="ECO:0000259" key="8">
    <source>
        <dbReference type="PROSITE" id="PS50156"/>
    </source>
</evidence>
<keyword evidence="3" id="KW-1003">Cell membrane</keyword>
<dbReference type="Pfam" id="PF03176">
    <property type="entry name" value="MMPL"/>
    <property type="match status" value="1"/>
</dbReference>
<dbReference type="Gene3D" id="1.20.1640.10">
    <property type="entry name" value="Multidrug efflux transporter AcrB transmembrane domain"/>
    <property type="match status" value="1"/>
</dbReference>
<protein>
    <recommendedName>
        <fullName evidence="8">SSD domain-containing protein</fullName>
    </recommendedName>
</protein>
<evidence type="ECO:0000256" key="2">
    <source>
        <dbReference type="ARBA" id="ARBA00010157"/>
    </source>
</evidence>
<evidence type="ECO:0000256" key="5">
    <source>
        <dbReference type="ARBA" id="ARBA00022989"/>
    </source>
</evidence>
<gene>
    <name evidence="9" type="ORF">JCM21714_3374</name>
</gene>
<dbReference type="EMBL" id="BAVS01000021">
    <property type="protein sequence ID" value="GAE94234.1"/>
    <property type="molecule type" value="Genomic_DNA"/>
</dbReference>
<feature type="transmembrane region" description="Helical" evidence="7">
    <location>
        <begin position="268"/>
        <end position="291"/>
    </location>
</feature>
<comment type="caution">
    <text evidence="9">The sequence shown here is derived from an EMBL/GenBank/DDBJ whole genome shotgun (WGS) entry which is preliminary data.</text>
</comment>
<name>W4VNA7_9BACI</name>
<dbReference type="PROSITE" id="PS50156">
    <property type="entry name" value="SSD"/>
    <property type="match status" value="1"/>
</dbReference>
<evidence type="ECO:0000313" key="9">
    <source>
        <dbReference type="EMBL" id="GAE94234.1"/>
    </source>
</evidence>
<evidence type="ECO:0000256" key="4">
    <source>
        <dbReference type="ARBA" id="ARBA00022692"/>
    </source>
</evidence>
<evidence type="ECO:0000313" key="10">
    <source>
        <dbReference type="Proteomes" id="UP000019102"/>
    </source>
</evidence>
<feature type="transmembrane region" description="Helical" evidence="7">
    <location>
        <begin position="139"/>
        <end position="157"/>
    </location>
</feature>
<dbReference type="PANTHER" id="PTHR33406">
    <property type="entry name" value="MEMBRANE PROTEIN MJ1562-RELATED"/>
    <property type="match status" value="1"/>
</dbReference>
<dbReference type="SUPFAM" id="SSF82866">
    <property type="entry name" value="Multidrug efflux transporter AcrB transmembrane domain"/>
    <property type="match status" value="1"/>
</dbReference>
<evidence type="ECO:0000256" key="1">
    <source>
        <dbReference type="ARBA" id="ARBA00004651"/>
    </source>
</evidence>
<feature type="domain" description="SSD" evidence="8">
    <location>
        <begin position="144"/>
        <end position="290"/>
    </location>
</feature>
<dbReference type="GO" id="GO:0005886">
    <property type="term" value="C:plasma membrane"/>
    <property type="evidence" value="ECO:0007669"/>
    <property type="project" value="UniProtKB-SubCell"/>
</dbReference>
<keyword evidence="5 7" id="KW-1133">Transmembrane helix</keyword>
<organism evidence="9 10">
    <name type="scientific">Gracilibacillus boraciitolerans JCM 21714</name>
    <dbReference type="NCBI Taxonomy" id="1298598"/>
    <lineage>
        <taxon>Bacteria</taxon>
        <taxon>Bacillati</taxon>
        <taxon>Bacillota</taxon>
        <taxon>Bacilli</taxon>
        <taxon>Bacillales</taxon>
        <taxon>Bacillaceae</taxon>
        <taxon>Gracilibacillus</taxon>
    </lineage>
</organism>
<keyword evidence="4 7" id="KW-0812">Transmembrane</keyword>
<dbReference type="AlphaFoldDB" id="W4VNA7"/>
<reference evidence="9 10" key="1">
    <citation type="journal article" date="2014" name="Genome Announc.">
        <title>Draft Genome Sequence of the Boron-Tolerant and Moderately Halotolerant Bacterium Gracilibacillus boraciitolerans JCM 21714T.</title>
        <authorList>
            <person name="Ahmed I."/>
            <person name="Oshima K."/>
            <person name="Suda W."/>
            <person name="Kitamura K."/>
            <person name="Iida T."/>
            <person name="Ohmori Y."/>
            <person name="Fujiwara T."/>
            <person name="Hattori M."/>
            <person name="Ohkuma M."/>
        </authorList>
    </citation>
    <scope>NUCLEOTIDE SEQUENCE [LARGE SCALE GENOMIC DNA]</scope>
    <source>
        <strain evidence="9 10">JCM 21714</strain>
    </source>
</reference>
<proteinExistence type="inferred from homology"/>
<dbReference type="STRING" id="1298598.JCM21714_3374"/>
<evidence type="ECO:0000256" key="3">
    <source>
        <dbReference type="ARBA" id="ARBA00022475"/>
    </source>
</evidence>
<evidence type="ECO:0000256" key="6">
    <source>
        <dbReference type="ARBA" id="ARBA00023136"/>
    </source>
</evidence>
<evidence type="ECO:0000256" key="7">
    <source>
        <dbReference type="SAM" id="Phobius"/>
    </source>
</evidence>
<sequence>MNSRTICAWGKDERAIEEVYGKSTPLVLLVPKGDIAKEEELVQELENVENVSSVLAYVNTVSAAIPPEYLEESMISQFYSDNFARIILNTKTDSEGEEAFAFIDKVKDMAENYYGNDSYVLGESVTLYDMKQTVEADNLVVNILTIVAIALVLLVTFRSISMPIILLLTIQAAVWINLSVPYFMDTSLVYVGYLIVSTVQLAATVDYAILLSEAYKENRKEMPAMKAIKKTINEKIFSILISASILSSVGFILAWTSTNPIVSSIGLLLGRGALLAFILVVFFLPAMLVIFDKLIKVTTWKANFYKEKG</sequence>
<dbReference type="PANTHER" id="PTHR33406:SF6">
    <property type="entry name" value="MEMBRANE PROTEIN YDGH-RELATED"/>
    <property type="match status" value="1"/>
</dbReference>
<accession>W4VNA7</accession>
<dbReference type="InterPro" id="IPR004869">
    <property type="entry name" value="MMPL_dom"/>
</dbReference>
<keyword evidence="6 7" id="KW-0472">Membrane</keyword>
<dbReference type="InterPro" id="IPR050545">
    <property type="entry name" value="Mycobact_MmpL"/>
</dbReference>
<dbReference type="Proteomes" id="UP000019102">
    <property type="component" value="Unassembled WGS sequence"/>
</dbReference>
<comment type="subcellular location">
    <subcellularLocation>
        <location evidence="1">Cell membrane</location>
        <topology evidence="1">Multi-pass membrane protein</topology>
    </subcellularLocation>
</comment>
<keyword evidence="10" id="KW-1185">Reference proteome</keyword>